<sequence>MLIASLALLSALSTVTADFYSSKYDDFDIQPLLANDRILLGYTKCFLDQGPCTPDAKDFKKVIPEALETICGKCTPKQKQLIRQVIRAIMDRHPESWKQLTGKFDPEDKHKDDFDKFLAENRK</sequence>
<dbReference type="EMBL" id="KR003783">
    <property type="protein sequence ID" value="ALC79597.1"/>
    <property type="molecule type" value="mRNA"/>
</dbReference>
<name>A0A0M4FCQ3_GRAMO</name>
<keyword evidence="1" id="KW-0732">Signal</keyword>
<dbReference type="PANTHER" id="PTHR11257:SF12">
    <property type="entry name" value="EJACULATORY BULB-SPECIFIC PROTEIN 3-RELATED"/>
    <property type="match status" value="1"/>
</dbReference>
<proteinExistence type="evidence at transcript level"/>
<evidence type="ECO:0000313" key="2">
    <source>
        <dbReference type="EMBL" id="ALC79597.1"/>
    </source>
</evidence>
<dbReference type="PANTHER" id="PTHR11257">
    <property type="entry name" value="CHEMOSENSORY PROTEIN-RELATED"/>
    <property type="match status" value="1"/>
</dbReference>
<organism evidence="2">
    <name type="scientific">Grapholita molesta</name>
    <name type="common">Oriental fruit moth</name>
    <name type="synonym">Cydia molesta</name>
    <dbReference type="NCBI Taxonomy" id="192188"/>
    <lineage>
        <taxon>Eukaryota</taxon>
        <taxon>Metazoa</taxon>
        <taxon>Ecdysozoa</taxon>
        <taxon>Arthropoda</taxon>
        <taxon>Hexapoda</taxon>
        <taxon>Insecta</taxon>
        <taxon>Pterygota</taxon>
        <taxon>Neoptera</taxon>
        <taxon>Endopterygota</taxon>
        <taxon>Lepidoptera</taxon>
        <taxon>Glossata</taxon>
        <taxon>Ditrysia</taxon>
        <taxon>Tortricoidea</taxon>
        <taxon>Tortricidae</taxon>
        <taxon>Olethreutinae</taxon>
        <taxon>Grapholitini</taxon>
        <taxon>Grapholita</taxon>
    </lineage>
</organism>
<feature type="chain" id="PRO_5005794364" evidence="1">
    <location>
        <begin position="18"/>
        <end position="123"/>
    </location>
</feature>
<feature type="signal peptide" evidence="1">
    <location>
        <begin position="1"/>
        <end position="17"/>
    </location>
</feature>
<dbReference type="Gene3D" id="1.10.2080.10">
    <property type="entry name" value="Insect odorant-binding protein A10/Ejaculatory bulb-specific protein 3"/>
    <property type="match status" value="1"/>
</dbReference>
<evidence type="ECO:0000256" key="1">
    <source>
        <dbReference type="SAM" id="SignalP"/>
    </source>
</evidence>
<protein>
    <submittedName>
        <fullName evidence="2">Chemosensory protein 11</fullName>
    </submittedName>
</protein>
<dbReference type="InterPro" id="IPR005055">
    <property type="entry name" value="A10/PebIII"/>
</dbReference>
<accession>A0A0M4FCQ3</accession>
<dbReference type="SUPFAM" id="SSF100910">
    <property type="entry name" value="Chemosensory protein Csp2"/>
    <property type="match status" value="1"/>
</dbReference>
<dbReference type="AlphaFoldDB" id="A0A0M4FCQ3"/>
<reference evidence="2" key="1">
    <citation type="submission" date="2015-03" db="EMBL/GenBank/DDBJ databases">
        <title>Cloning, expression and functional analysis of odorant binding proteins and chemosensory proteins of the oriental fruit moth, Grapholita molesta (Busck) (Lepidoptera: Tortricidae).</title>
        <authorList>
            <person name="Li G."/>
            <person name="Wu J."/>
        </authorList>
    </citation>
    <scope>NUCLEOTIDE SEQUENCE</scope>
</reference>
<dbReference type="Pfam" id="PF03392">
    <property type="entry name" value="OS-D"/>
    <property type="match status" value="1"/>
</dbReference>
<dbReference type="InterPro" id="IPR036682">
    <property type="entry name" value="OS_D_A10/PebIII_sf"/>
</dbReference>